<dbReference type="Proteomes" id="UP000201263">
    <property type="component" value="Segment"/>
</dbReference>
<accession>A0A076YLG3</accession>
<proteinExistence type="predicted"/>
<gene>
    <name evidence="2" type="ORF">CPTMiller_00249</name>
</gene>
<keyword evidence="2" id="KW-0378">Hydrolase</keyword>
<dbReference type="SUPFAM" id="SSF68918">
    <property type="entry name" value="Recombination endonuclease VII, C-terminal and dimerization domains"/>
    <property type="match status" value="1"/>
</dbReference>
<dbReference type="InterPro" id="IPR015208">
    <property type="entry name" value="T4_recomb_endonuclease_dimer"/>
</dbReference>
<dbReference type="InterPro" id="IPR044925">
    <property type="entry name" value="His-Me_finger_sf"/>
</dbReference>
<dbReference type="KEGG" id="vg:22113721"/>
<protein>
    <submittedName>
        <fullName evidence="2">Recombination endonuclease</fullName>
    </submittedName>
</protein>
<dbReference type="InterPro" id="IPR036309">
    <property type="entry name" value="T4_recomb_endonuclease_dim_sf"/>
</dbReference>
<dbReference type="InterPro" id="IPR004211">
    <property type="entry name" value="Endonuclease_7"/>
</dbReference>
<sequence length="160" mass="18519">MLTKRITKKDYPTIKQALFDKQGGCCALCKRPLEGDIEKHHLDHDHALDGDNAGRVRGLLCNLCNGTEGIVKHKFNRSGLVSRDVDYITWLENLLAYLKQDYSENRIHDKFIPDKVKWFSRLTKPDMIAEMVSMGFEYADKDERKALTAKYRKQLMKATK</sequence>
<dbReference type="RefSeq" id="YP_009097851.1">
    <property type="nucleotide sequence ID" value="NC_025414.1"/>
</dbReference>
<dbReference type="GO" id="GO:0004519">
    <property type="term" value="F:endonuclease activity"/>
    <property type="evidence" value="ECO:0007669"/>
    <property type="project" value="UniProtKB-KW"/>
</dbReference>
<feature type="domain" description="T4 recombination endonuclease VII dimerisation" evidence="1">
    <location>
        <begin position="107"/>
        <end position="160"/>
    </location>
</feature>
<evidence type="ECO:0000259" key="1">
    <source>
        <dbReference type="Pfam" id="PF09124"/>
    </source>
</evidence>
<dbReference type="InterPro" id="IPR038563">
    <property type="entry name" value="Endonuclease_7_sf"/>
</dbReference>
<evidence type="ECO:0000313" key="3">
    <source>
        <dbReference type="Proteomes" id="UP000201263"/>
    </source>
</evidence>
<dbReference type="SUPFAM" id="SSF54060">
    <property type="entry name" value="His-Me finger endonucleases"/>
    <property type="match status" value="1"/>
</dbReference>
<keyword evidence="2" id="KW-0255">Endonuclease</keyword>
<evidence type="ECO:0000313" key="2">
    <source>
        <dbReference type="EMBL" id="AIK68185.1"/>
    </source>
</evidence>
<keyword evidence="2" id="KW-0540">Nuclease</keyword>
<dbReference type="Pfam" id="PF09124">
    <property type="entry name" value="Endonuc-dimeris"/>
    <property type="match status" value="1"/>
</dbReference>
<dbReference type="Pfam" id="PF02945">
    <property type="entry name" value="Endonuclease_7"/>
    <property type="match status" value="1"/>
</dbReference>
<dbReference type="Gene3D" id="3.40.1800.10">
    <property type="entry name" value="His-Me finger endonucleases"/>
    <property type="match status" value="1"/>
</dbReference>
<dbReference type="GeneID" id="22113721"/>
<name>A0A076YLG3_9CAUD</name>
<organism evidence="2 3">
    <name type="scientific">Citrobacter phage Miller</name>
    <dbReference type="NCBI Taxonomy" id="1527524"/>
    <lineage>
        <taxon>Viruses</taxon>
        <taxon>Duplodnaviria</taxon>
        <taxon>Heunggongvirae</taxon>
        <taxon>Uroviricota</taxon>
        <taxon>Caudoviricetes</taxon>
        <taxon>Pantevenvirales</taxon>
        <taxon>Straboviridae</taxon>
        <taxon>Pseudotevenvirus</taxon>
        <taxon>Pseudotevenvirus miller</taxon>
    </lineage>
</organism>
<dbReference type="Gene3D" id="1.10.720.10">
    <property type="match status" value="1"/>
</dbReference>
<keyword evidence="3" id="KW-1185">Reference proteome</keyword>
<dbReference type="EMBL" id="KM236237">
    <property type="protein sequence ID" value="AIK68185.1"/>
    <property type="molecule type" value="Genomic_DNA"/>
</dbReference>
<reference evidence="2 3" key="1">
    <citation type="submission" date="2014-07" db="EMBL/GenBank/DDBJ databases">
        <title>Complete Genome of Citrobacter freundii Myophage Miller.</title>
        <authorList>
            <person name="Hwang K."/>
            <person name="Luna A.J."/>
            <person name="Hernandez A.C."/>
            <person name="Everett G.F.K."/>
        </authorList>
    </citation>
    <scope>NUCLEOTIDE SEQUENCE [LARGE SCALE GENOMIC DNA]</scope>
</reference>